<accession>A0ABW7Z9D0</accession>
<dbReference type="PANTHER" id="PTHR43214">
    <property type="entry name" value="TWO-COMPONENT RESPONSE REGULATOR"/>
    <property type="match status" value="1"/>
</dbReference>
<feature type="modified residue" description="4-aspartylphosphate" evidence="5">
    <location>
        <position position="57"/>
    </location>
</feature>
<name>A0ABW7Z9D0_9ACTN</name>
<dbReference type="CDD" id="cd06170">
    <property type="entry name" value="LuxR_C_like"/>
    <property type="match status" value="1"/>
</dbReference>
<evidence type="ECO:0000259" key="7">
    <source>
        <dbReference type="PROSITE" id="PS50110"/>
    </source>
</evidence>
<keyword evidence="4" id="KW-0804">Transcription</keyword>
<evidence type="ECO:0000256" key="5">
    <source>
        <dbReference type="PROSITE-ProRule" id="PRU00169"/>
    </source>
</evidence>
<keyword evidence="9" id="KW-1185">Reference proteome</keyword>
<dbReference type="SMART" id="SM00421">
    <property type="entry name" value="HTH_LUXR"/>
    <property type="match status" value="1"/>
</dbReference>
<dbReference type="PROSITE" id="PS50110">
    <property type="entry name" value="RESPONSE_REGULATORY"/>
    <property type="match status" value="1"/>
</dbReference>
<dbReference type="InterPro" id="IPR039420">
    <property type="entry name" value="WalR-like"/>
</dbReference>
<dbReference type="SMART" id="SM00448">
    <property type="entry name" value="REC"/>
    <property type="match status" value="1"/>
</dbReference>
<dbReference type="Pfam" id="PF00072">
    <property type="entry name" value="Response_reg"/>
    <property type="match status" value="1"/>
</dbReference>
<organism evidence="8 9">
    <name type="scientific">Nonomuraea typhae</name>
    <dbReference type="NCBI Taxonomy" id="2603600"/>
    <lineage>
        <taxon>Bacteria</taxon>
        <taxon>Bacillati</taxon>
        <taxon>Actinomycetota</taxon>
        <taxon>Actinomycetes</taxon>
        <taxon>Streptosporangiales</taxon>
        <taxon>Streptosporangiaceae</taxon>
        <taxon>Nonomuraea</taxon>
    </lineage>
</organism>
<evidence type="ECO:0000256" key="3">
    <source>
        <dbReference type="ARBA" id="ARBA00023125"/>
    </source>
</evidence>
<dbReference type="PRINTS" id="PR00038">
    <property type="entry name" value="HTHLUXR"/>
</dbReference>
<evidence type="ECO:0000256" key="4">
    <source>
        <dbReference type="ARBA" id="ARBA00023163"/>
    </source>
</evidence>
<dbReference type="SUPFAM" id="SSF46894">
    <property type="entry name" value="C-terminal effector domain of the bipartite response regulators"/>
    <property type="match status" value="1"/>
</dbReference>
<reference evidence="8 9" key="1">
    <citation type="submission" date="2024-10" db="EMBL/GenBank/DDBJ databases">
        <title>The Natural Products Discovery Center: Release of the First 8490 Sequenced Strains for Exploring Actinobacteria Biosynthetic Diversity.</title>
        <authorList>
            <person name="Kalkreuter E."/>
            <person name="Kautsar S.A."/>
            <person name="Yang D."/>
            <person name="Bader C.D."/>
            <person name="Teijaro C.N."/>
            <person name="Fluegel L."/>
            <person name="Davis C.M."/>
            <person name="Simpson J.R."/>
            <person name="Lauterbach L."/>
            <person name="Steele A.D."/>
            <person name="Gui C."/>
            <person name="Meng S."/>
            <person name="Li G."/>
            <person name="Viehrig K."/>
            <person name="Ye F."/>
            <person name="Su P."/>
            <person name="Kiefer A.F."/>
            <person name="Nichols A."/>
            <person name="Cepeda A.J."/>
            <person name="Yan W."/>
            <person name="Fan B."/>
            <person name="Jiang Y."/>
            <person name="Adhikari A."/>
            <person name="Zheng C.-J."/>
            <person name="Schuster L."/>
            <person name="Cowan T.M."/>
            <person name="Smanski M.J."/>
            <person name="Chevrette M.G."/>
            <person name="De Carvalho L.P.S."/>
            <person name="Shen B."/>
        </authorList>
    </citation>
    <scope>NUCLEOTIDE SEQUENCE [LARGE SCALE GENOMIC DNA]</scope>
    <source>
        <strain evidence="8 9">NPDC050545</strain>
    </source>
</reference>
<dbReference type="PROSITE" id="PS50043">
    <property type="entry name" value="HTH_LUXR_2"/>
    <property type="match status" value="1"/>
</dbReference>
<dbReference type="Pfam" id="PF00196">
    <property type="entry name" value="GerE"/>
    <property type="match status" value="1"/>
</dbReference>
<keyword evidence="2" id="KW-0805">Transcription regulation</keyword>
<proteinExistence type="predicted"/>
<keyword evidence="1 5" id="KW-0597">Phosphoprotein</keyword>
<evidence type="ECO:0000313" key="8">
    <source>
        <dbReference type="EMBL" id="MFI6504777.1"/>
    </source>
</evidence>
<feature type="domain" description="Response regulatory" evidence="7">
    <location>
        <begin position="4"/>
        <end position="126"/>
    </location>
</feature>
<dbReference type="SUPFAM" id="SSF52172">
    <property type="entry name" value="CheY-like"/>
    <property type="match status" value="1"/>
</dbReference>
<keyword evidence="3" id="KW-0238">DNA-binding</keyword>
<comment type="caution">
    <text evidence="8">The sequence shown here is derived from an EMBL/GenBank/DDBJ whole genome shotgun (WGS) entry which is preliminary data.</text>
</comment>
<dbReference type="RefSeq" id="WP_397090669.1">
    <property type="nucleotide sequence ID" value="NZ_JBITGY010000016.1"/>
</dbReference>
<feature type="domain" description="HTH luxR-type" evidence="6">
    <location>
        <begin position="152"/>
        <end position="217"/>
    </location>
</feature>
<gene>
    <name evidence="8" type="ORF">ACIBG2_45840</name>
</gene>
<sequence length="220" mass="23654">MSIRVFLVDDHPVFRAGLRFALESADGLEVVGEAASGEEAVGALRLLDPPADVVVMDLQMPGGSGIEATRLIRAQTADDDTAPQVLILSVAEDDHSVVTALRAGAHGFLVKLASRQELIRAIHVVAEGGAVFGQSVAARLEGYFSALHVLPSRAAFPELTERERQILDLLARGYNNRKIARDLVLAEKTVRNHITQIYMKLGVNDRMAAAVRARDAGLGE</sequence>
<evidence type="ECO:0000313" key="9">
    <source>
        <dbReference type="Proteomes" id="UP001612741"/>
    </source>
</evidence>
<dbReference type="Proteomes" id="UP001612741">
    <property type="component" value="Unassembled WGS sequence"/>
</dbReference>
<dbReference type="CDD" id="cd17535">
    <property type="entry name" value="REC_NarL-like"/>
    <property type="match status" value="1"/>
</dbReference>
<protein>
    <submittedName>
        <fullName evidence="8">Response regulator</fullName>
    </submittedName>
</protein>
<dbReference type="InterPro" id="IPR016032">
    <property type="entry name" value="Sig_transdc_resp-reg_C-effctor"/>
</dbReference>
<evidence type="ECO:0000256" key="2">
    <source>
        <dbReference type="ARBA" id="ARBA00023015"/>
    </source>
</evidence>
<dbReference type="InterPro" id="IPR058245">
    <property type="entry name" value="NreC/VraR/RcsB-like_REC"/>
</dbReference>
<dbReference type="Gene3D" id="3.40.50.2300">
    <property type="match status" value="1"/>
</dbReference>
<dbReference type="InterPro" id="IPR011006">
    <property type="entry name" value="CheY-like_superfamily"/>
</dbReference>
<evidence type="ECO:0000256" key="1">
    <source>
        <dbReference type="ARBA" id="ARBA00022553"/>
    </source>
</evidence>
<dbReference type="InterPro" id="IPR000792">
    <property type="entry name" value="Tscrpt_reg_LuxR_C"/>
</dbReference>
<dbReference type="InterPro" id="IPR001789">
    <property type="entry name" value="Sig_transdc_resp-reg_receiver"/>
</dbReference>
<dbReference type="EMBL" id="JBITGY010000016">
    <property type="protein sequence ID" value="MFI6504777.1"/>
    <property type="molecule type" value="Genomic_DNA"/>
</dbReference>
<evidence type="ECO:0000259" key="6">
    <source>
        <dbReference type="PROSITE" id="PS50043"/>
    </source>
</evidence>
<dbReference type="PANTHER" id="PTHR43214:SF24">
    <property type="entry name" value="TRANSCRIPTIONAL REGULATORY PROTEIN NARL-RELATED"/>
    <property type="match status" value="1"/>
</dbReference>